<dbReference type="AlphaFoldDB" id="A0A3B0SMG4"/>
<reference evidence="2" key="1">
    <citation type="submission" date="2018-06" db="EMBL/GenBank/DDBJ databases">
        <authorList>
            <person name="Zhirakovskaya E."/>
        </authorList>
    </citation>
    <scope>NUCLEOTIDE SEQUENCE</scope>
</reference>
<feature type="region of interest" description="Disordered" evidence="1">
    <location>
        <begin position="71"/>
        <end position="99"/>
    </location>
</feature>
<evidence type="ECO:0000256" key="1">
    <source>
        <dbReference type="SAM" id="MobiDB-lite"/>
    </source>
</evidence>
<organism evidence="2">
    <name type="scientific">hydrothermal vent metagenome</name>
    <dbReference type="NCBI Taxonomy" id="652676"/>
    <lineage>
        <taxon>unclassified sequences</taxon>
        <taxon>metagenomes</taxon>
        <taxon>ecological metagenomes</taxon>
    </lineage>
</organism>
<proteinExistence type="predicted"/>
<evidence type="ECO:0000313" key="2">
    <source>
        <dbReference type="EMBL" id="VAW03452.1"/>
    </source>
</evidence>
<sequence length="191" mass="20592">MSPYAPNPTPGAEDGAASLTAGLLARKGEAAPAVDAEAHAGVDIAKLNLKPAREAPRAVSQQAIETLYPATVSGDASPSGAPMPHIQGRADQPPANWTIPPRVRSRLVRRNLHRGAAMEGDRRATVTFRMPAKDFVRLRFASRDFEMSCQSIILDALGAYLDGNDVEPISEEVCKTEVEKLIRSLSKARRR</sequence>
<gene>
    <name evidence="2" type="ORF">MNBD_ALPHA05-325</name>
</gene>
<protein>
    <submittedName>
        <fullName evidence="2">Uncharacterized protein</fullName>
    </submittedName>
</protein>
<name>A0A3B0SMG4_9ZZZZ</name>
<dbReference type="EMBL" id="UOEH01000395">
    <property type="protein sequence ID" value="VAW03452.1"/>
    <property type="molecule type" value="Genomic_DNA"/>
</dbReference>
<accession>A0A3B0SMG4</accession>